<dbReference type="Pfam" id="PF12399">
    <property type="entry name" value="BCA_ABC_TP_C"/>
    <property type="match status" value="1"/>
</dbReference>
<evidence type="ECO:0000313" key="6">
    <source>
        <dbReference type="Proteomes" id="UP001595596"/>
    </source>
</evidence>
<dbReference type="Proteomes" id="UP001595596">
    <property type="component" value="Unassembled WGS sequence"/>
</dbReference>
<evidence type="ECO:0000256" key="2">
    <source>
        <dbReference type="ARBA" id="ARBA00022741"/>
    </source>
</evidence>
<feature type="domain" description="ABC transporter" evidence="4">
    <location>
        <begin position="4"/>
        <end position="251"/>
    </location>
</feature>
<keyword evidence="2" id="KW-0547">Nucleotide-binding</keyword>
<dbReference type="Gene3D" id="3.40.50.300">
    <property type="entry name" value="P-loop containing nucleotide triphosphate hydrolases"/>
    <property type="match status" value="1"/>
</dbReference>
<dbReference type="RefSeq" id="WP_289895970.1">
    <property type="nucleotide sequence ID" value="NZ_JBHRXE010000017.1"/>
</dbReference>
<gene>
    <name evidence="5" type="ORF">ACFOMP_07540</name>
</gene>
<dbReference type="CDD" id="cd03219">
    <property type="entry name" value="ABC_Mj1267_LivG_branched"/>
    <property type="match status" value="1"/>
</dbReference>
<comment type="caution">
    <text evidence="5">The sequence shown here is derived from an EMBL/GenBank/DDBJ whole genome shotgun (WGS) entry which is preliminary data.</text>
</comment>
<accession>A0ABV7RWQ1</accession>
<organism evidence="5 6">
    <name type="scientific">Paracoccus simplex</name>
    <dbReference type="NCBI Taxonomy" id="2086346"/>
    <lineage>
        <taxon>Bacteria</taxon>
        <taxon>Pseudomonadati</taxon>
        <taxon>Pseudomonadota</taxon>
        <taxon>Alphaproteobacteria</taxon>
        <taxon>Rhodobacterales</taxon>
        <taxon>Paracoccaceae</taxon>
        <taxon>Paracoccus</taxon>
    </lineage>
</organism>
<reference evidence="6" key="1">
    <citation type="journal article" date="2019" name="Int. J. Syst. Evol. Microbiol.">
        <title>The Global Catalogue of Microorganisms (GCM) 10K type strain sequencing project: providing services to taxonomists for standard genome sequencing and annotation.</title>
        <authorList>
            <consortium name="The Broad Institute Genomics Platform"/>
            <consortium name="The Broad Institute Genome Sequencing Center for Infectious Disease"/>
            <person name="Wu L."/>
            <person name="Ma J."/>
        </authorList>
    </citation>
    <scope>NUCLEOTIDE SEQUENCE [LARGE SCALE GENOMIC DNA]</scope>
    <source>
        <strain evidence="6">VKM B-3226</strain>
    </source>
</reference>
<keyword evidence="3 5" id="KW-0067">ATP-binding</keyword>
<dbReference type="PANTHER" id="PTHR45772:SF7">
    <property type="entry name" value="AMINO ACID ABC TRANSPORTER ATP-BINDING PROTEIN"/>
    <property type="match status" value="1"/>
</dbReference>
<dbReference type="InterPro" id="IPR032823">
    <property type="entry name" value="BCA_ABC_TP_C"/>
</dbReference>
<dbReference type="PANTHER" id="PTHR45772">
    <property type="entry name" value="CONSERVED COMPONENT OF ABC TRANSPORTER FOR NATURAL AMINO ACIDS-RELATED"/>
    <property type="match status" value="1"/>
</dbReference>
<dbReference type="InterPro" id="IPR027417">
    <property type="entry name" value="P-loop_NTPase"/>
</dbReference>
<dbReference type="GO" id="GO:0005524">
    <property type="term" value="F:ATP binding"/>
    <property type="evidence" value="ECO:0007669"/>
    <property type="project" value="UniProtKB-KW"/>
</dbReference>
<evidence type="ECO:0000313" key="5">
    <source>
        <dbReference type="EMBL" id="MFC3569300.1"/>
    </source>
</evidence>
<dbReference type="SUPFAM" id="SSF52540">
    <property type="entry name" value="P-loop containing nucleoside triphosphate hydrolases"/>
    <property type="match status" value="1"/>
</dbReference>
<protein>
    <submittedName>
        <fullName evidence="5">ABC transporter ATP-binding protein</fullName>
    </submittedName>
</protein>
<keyword evidence="6" id="KW-1185">Reference proteome</keyword>
<dbReference type="Pfam" id="PF00005">
    <property type="entry name" value="ABC_tran"/>
    <property type="match status" value="1"/>
</dbReference>
<dbReference type="InterPro" id="IPR003439">
    <property type="entry name" value="ABC_transporter-like_ATP-bd"/>
</dbReference>
<dbReference type="EMBL" id="JBHRXE010000017">
    <property type="protein sequence ID" value="MFC3569300.1"/>
    <property type="molecule type" value="Genomic_DNA"/>
</dbReference>
<sequence length="259" mass="27376">MTLLSVEGLGITFGGLKAVNDVSFKVEPGEIVSVIGPNGAGKTTLFNMISGVYQPGSGRVVLKGEDVTGMRPDLLARRGMSRTFQNLQIFQAMTVLENAISGFHLREKGPVLADLLNLPASRRRSREARDGALALLARVGLDRAADREAGNLSYGSLKRLEIARALAMNPAVLLLDEPAAGCNAVETEEIDHLIAEVAASGTAILLVEHDMKMVMRISSHIVVLDHGEKIAEGAPAEVSRNPAVIAAYLGTEEGADADG</sequence>
<evidence type="ECO:0000256" key="3">
    <source>
        <dbReference type="ARBA" id="ARBA00022840"/>
    </source>
</evidence>
<dbReference type="SMART" id="SM00382">
    <property type="entry name" value="AAA"/>
    <property type="match status" value="1"/>
</dbReference>
<name>A0ABV7RWQ1_9RHOB</name>
<proteinExistence type="predicted"/>
<keyword evidence="1" id="KW-0813">Transport</keyword>
<dbReference type="InterPro" id="IPR003593">
    <property type="entry name" value="AAA+_ATPase"/>
</dbReference>
<dbReference type="InterPro" id="IPR051120">
    <property type="entry name" value="ABC_AA/LPS_Transport"/>
</dbReference>
<evidence type="ECO:0000259" key="4">
    <source>
        <dbReference type="PROSITE" id="PS50893"/>
    </source>
</evidence>
<evidence type="ECO:0000256" key="1">
    <source>
        <dbReference type="ARBA" id="ARBA00022448"/>
    </source>
</evidence>
<dbReference type="PROSITE" id="PS50893">
    <property type="entry name" value="ABC_TRANSPORTER_2"/>
    <property type="match status" value="1"/>
</dbReference>